<dbReference type="Proteomes" id="UP000026992">
    <property type="component" value="Segment"/>
</dbReference>
<evidence type="ECO:0000313" key="2">
    <source>
        <dbReference type="Proteomes" id="UP000026992"/>
    </source>
</evidence>
<accession>A0A059T7P5</accession>
<protein>
    <recommendedName>
        <fullName evidence="3">Short tail fiber</fullName>
    </recommendedName>
</protein>
<organism evidence="1 2">
    <name type="scientific">Listeria phage LP-030-3</name>
    <dbReference type="NCBI Taxonomy" id="1458852"/>
    <lineage>
        <taxon>Viruses</taxon>
        <taxon>Duplodnaviria</taxon>
        <taxon>Heunggongvirae</taxon>
        <taxon>Uroviricota</taxon>
        <taxon>Caudoviricetes</taxon>
        <taxon>Aquingentivirus</taxon>
        <taxon>Aquingentivirus LP0303</taxon>
    </lineage>
</organism>
<gene>
    <name evidence="1" type="ORF">LP030-3_045</name>
</gene>
<dbReference type="EMBL" id="KJ094022">
    <property type="protein sequence ID" value="AHL18751.1"/>
    <property type="molecule type" value="Genomic_DNA"/>
</dbReference>
<sequence length="113" mass="12738">MSELIKVFKYDDNGVFERDDLIILKKGEKIPDGYTLIEPPVPAINPVFNTKKQKWSSGEEASIPEPPELTELEKLTQDYADLMLYVAEVEQKTEQTQQDNANLLLSLAEAGVL</sequence>
<dbReference type="KEGG" id="vg:19735802"/>
<dbReference type="OrthoDB" id="18907at10239"/>
<dbReference type="GeneID" id="19735802"/>
<proteinExistence type="predicted"/>
<reference evidence="1 2" key="1">
    <citation type="journal article" date="2014" name="Appl. Environ. Microbiol.">
        <title>Comparative genomic and morphological analysis of Listeria phages isolated from farm environments.</title>
        <authorList>
            <person name="Denes T."/>
            <person name="Vongkamjan K."/>
            <person name="Ackermann H.W."/>
            <person name="Moreno Switt A.I."/>
            <person name="Wiedmann M."/>
            <person name="den Bakker H.C."/>
        </authorList>
    </citation>
    <scope>NUCLEOTIDE SEQUENCE [LARGE SCALE GENOMIC DNA]</scope>
</reference>
<keyword evidence="2" id="KW-1185">Reference proteome</keyword>
<name>A0A059T7P5_9CAUD</name>
<evidence type="ECO:0008006" key="3">
    <source>
        <dbReference type="Google" id="ProtNLM"/>
    </source>
</evidence>
<evidence type="ECO:0000313" key="1">
    <source>
        <dbReference type="EMBL" id="AHL18751.1"/>
    </source>
</evidence>
<dbReference type="RefSeq" id="YP_009044691.1">
    <property type="nucleotide sequence ID" value="NC_024384.1"/>
</dbReference>